<keyword evidence="1" id="KW-0812">Transmembrane</keyword>
<feature type="transmembrane region" description="Helical" evidence="1">
    <location>
        <begin position="489"/>
        <end position="509"/>
    </location>
</feature>
<evidence type="ECO:0000256" key="1">
    <source>
        <dbReference type="SAM" id="Phobius"/>
    </source>
</evidence>
<dbReference type="InterPro" id="IPR040283">
    <property type="entry name" value="DDB_G0292058-like"/>
</dbReference>
<reference evidence="3" key="1">
    <citation type="submission" date="2020-10" db="EMBL/GenBank/DDBJ databases">
        <authorList>
            <person name="Han B."/>
            <person name="Lu T."/>
            <person name="Zhao Q."/>
            <person name="Huang X."/>
            <person name="Zhao Y."/>
        </authorList>
    </citation>
    <scope>NUCLEOTIDE SEQUENCE</scope>
</reference>
<dbReference type="GO" id="GO:0009506">
    <property type="term" value="C:plasmodesma"/>
    <property type="evidence" value="ECO:0007669"/>
    <property type="project" value="TreeGrafter"/>
</dbReference>
<evidence type="ECO:0000256" key="2">
    <source>
        <dbReference type="SAM" id="SignalP"/>
    </source>
</evidence>
<keyword evidence="1" id="KW-0472">Membrane</keyword>
<feature type="transmembrane region" description="Helical" evidence="1">
    <location>
        <begin position="127"/>
        <end position="151"/>
    </location>
</feature>
<gene>
    <name evidence="3" type="ORF">NCGR_LOCUS32002</name>
</gene>
<feature type="transmembrane region" description="Helical" evidence="1">
    <location>
        <begin position="88"/>
        <end position="115"/>
    </location>
</feature>
<keyword evidence="4" id="KW-1185">Reference proteome</keyword>
<dbReference type="AlphaFoldDB" id="A0A811PWR9"/>
<proteinExistence type="predicted"/>
<keyword evidence="2" id="KW-0732">Signal</keyword>
<comment type="caution">
    <text evidence="3">The sequence shown here is derived from an EMBL/GenBank/DDBJ whole genome shotgun (WGS) entry which is preliminary data.</text>
</comment>
<feature type="chain" id="PRO_5032455406" evidence="2">
    <location>
        <begin position="24"/>
        <end position="549"/>
    </location>
</feature>
<sequence length="549" mass="57907">MAMAVAVAARRATLLVVIFLVSASLFAADASVAAAAAAGPGANSSSFLLAAEQTQRKDPLDGLRYYTGGWNISDEHYWASVGFTAAPVFAAAGVWFVVFGIGLFIAGCCFCCCPSGGGGGGDSYSRACLFVSLVLLVVVTAAAAFGCAVLYDGQGRFHGSTAATVDYVVRQSGDTVATLRGFTGFLETAKAAGVGPITLPDDVKGRIDDVVRKVGAASDELAARTASNAAKIRAALETVRKILIVVSAAMLILAFLGLVFSLCGLESIVYVLVFLGWILVAGTFVLCGTFLLLHNVVGDTCVAMGEWVQHPQARTALDDILPCVDTAAANEALDRGKEVNYQLVAVLNAALTNVSNRDFPPQVPPPHNYNQSGPPVPLLCNPYTADLRDRACAPGELPLDAAAARQAWRRYVCRGVYADAASGADVCTTPGRVTPSMYAQLAGAADVSYGLYHYGPALVALADCTFVRETFRTIGDDHCPGLSRYSGQVFRGLLAAAVAVLLAVLLWVVHSRERRRRSEAKEILLLASSPYKFPVEERAFLKSPARPYM</sequence>
<feature type="signal peptide" evidence="2">
    <location>
        <begin position="1"/>
        <end position="23"/>
    </location>
</feature>
<accession>A0A811PWR9</accession>
<evidence type="ECO:0000313" key="3">
    <source>
        <dbReference type="EMBL" id="CAD6247826.1"/>
    </source>
</evidence>
<feature type="transmembrane region" description="Helical" evidence="1">
    <location>
        <begin position="242"/>
        <end position="262"/>
    </location>
</feature>
<dbReference type="EMBL" id="CAJGYO010000007">
    <property type="protein sequence ID" value="CAD6247826.1"/>
    <property type="molecule type" value="Genomic_DNA"/>
</dbReference>
<dbReference type="OrthoDB" id="1937321at2759"/>
<dbReference type="Proteomes" id="UP000604825">
    <property type="component" value="Unassembled WGS sequence"/>
</dbReference>
<name>A0A811PWR9_9POAL</name>
<keyword evidence="1" id="KW-1133">Transmembrane helix</keyword>
<protein>
    <submittedName>
        <fullName evidence="3">Uncharacterized protein</fullName>
    </submittedName>
</protein>
<dbReference type="PANTHER" id="PTHR31414">
    <property type="entry name" value="TRANSMEMBRANE PROTEIN DDB_G0292058"/>
    <property type="match status" value="1"/>
</dbReference>
<feature type="transmembrane region" description="Helical" evidence="1">
    <location>
        <begin position="269"/>
        <end position="293"/>
    </location>
</feature>
<dbReference type="GO" id="GO:0005886">
    <property type="term" value="C:plasma membrane"/>
    <property type="evidence" value="ECO:0007669"/>
    <property type="project" value="TreeGrafter"/>
</dbReference>
<organism evidence="3 4">
    <name type="scientific">Miscanthus lutarioriparius</name>
    <dbReference type="NCBI Taxonomy" id="422564"/>
    <lineage>
        <taxon>Eukaryota</taxon>
        <taxon>Viridiplantae</taxon>
        <taxon>Streptophyta</taxon>
        <taxon>Embryophyta</taxon>
        <taxon>Tracheophyta</taxon>
        <taxon>Spermatophyta</taxon>
        <taxon>Magnoliopsida</taxon>
        <taxon>Liliopsida</taxon>
        <taxon>Poales</taxon>
        <taxon>Poaceae</taxon>
        <taxon>PACMAD clade</taxon>
        <taxon>Panicoideae</taxon>
        <taxon>Andropogonodae</taxon>
        <taxon>Andropogoneae</taxon>
        <taxon>Saccharinae</taxon>
        <taxon>Miscanthus</taxon>
    </lineage>
</organism>
<evidence type="ECO:0000313" key="4">
    <source>
        <dbReference type="Proteomes" id="UP000604825"/>
    </source>
</evidence>
<dbReference type="PANTHER" id="PTHR31414:SF7">
    <property type="match status" value="1"/>
</dbReference>